<comment type="caution">
    <text evidence="2">The sequence shown here is derived from an EMBL/GenBank/DDBJ whole genome shotgun (WGS) entry which is preliminary data.</text>
</comment>
<gene>
    <name evidence="2" type="ORF">Plil01_000945100</name>
</gene>
<feature type="region of interest" description="Disordered" evidence="1">
    <location>
        <begin position="146"/>
        <end position="183"/>
    </location>
</feature>
<accession>A0A9W6WQU7</accession>
<feature type="region of interest" description="Disordered" evidence="1">
    <location>
        <begin position="351"/>
        <end position="370"/>
    </location>
</feature>
<evidence type="ECO:0000313" key="3">
    <source>
        <dbReference type="Proteomes" id="UP001165083"/>
    </source>
</evidence>
<sequence length="449" mass="50142">MPRGIDSVYDWVGKFSFSRPMKNPARDFSDAGTLKTLLESSTHRLTTSKMLLLATANSPFLQAKHAFASSNDAASTSPRSRSSSTTCSPPSTPSPGKQKLSPSSLKSSSARSLLLVGENSQESDTIATSFSKLLQLMSDTTGEVDEANTFHPQPRRRADTVPRILSSPRSRRNTTHPLTPNYAKPTLSTLAMARPASVDSKARLPQATAFVFPQKYDPVFKASFPETRQLCLEPDKKHLPSDTNEFLEGSFVYFLSSEALPASYSFGDLEDQAQVARVIKTLPSGECMLQLFRRIPSNESPQNSPNKTRCYFATPHFIDCCSTLLHTIPTMDYDPHTNMCEWRVRTRTATTDERPDCRSKPNQNISPPPHRHFYTEVLTRVTLTKPDLTEPTSKFTESVSTGICVPCPRFAESFRVPVEPTIFPKVRVNLVFELPDRFPRRSRLPQCKV</sequence>
<dbReference type="Proteomes" id="UP001165083">
    <property type="component" value="Unassembled WGS sequence"/>
</dbReference>
<dbReference type="AlphaFoldDB" id="A0A9W6WQU7"/>
<name>A0A9W6WQU7_9STRA</name>
<feature type="compositionally biased region" description="Low complexity" evidence="1">
    <location>
        <begin position="75"/>
        <end position="106"/>
    </location>
</feature>
<keyword evidence="3" id="KW-1185">Reference proteome</keyword>
<organism evidence="2 3">
    <name type="scientific">Phytophthora lilii</name>
    <dbReference type="NCBI Taxonomy" id="2077276"/>
    <lineage>
        <taxon>Eukaryota</taxon>
        <taxon>Sar</taxon>
        <taxon>Stramenopiles</taxon>
        <taxon>Oomycota</taxon>
        <taxon>Peronosporomycetes</taxon>
        <taxon>Peronosporales</taxon>
        <taxon>Peronosporaceae</taxon>
        <taxon>Phytophthora</taxon>
    </lineage>
</organism>
<feature type="region of interest" description="Disordered" evidence="1">
    <location>
        <begin position="70"/>
        <end position="106"/>
    </location>
</feature>
<evidence type="ECO:0000256" key="1">
    <source>
        <dbReference type="SAM" id="MobiDB-lite"/>
    </source>
</evidence>
<proteinExistence type="predicted"/>
<dbReference type="OrthoDB" id="124419at2759"/>
<reference evidence="2" key="1">
    <citation type="submission" date="2023-04" db="EMBL/GenBank/DDBJ databases">
        <title>Phytophthora lilii NBRC 32176.</title>
        <authorList>
            <person name="Ichikawa N."/>
            <person name="Sato H."/>
            <person name="Tonouchi N."/>
        </authorList>
    </citation>
    <scope>NUCLEOTIDE SEQUENCE</scope>
    <source>
        <strain evidence="2">NBRC 32176</strain>
    </source>
</reference>
<protein>
    <submittedName>
        <fullName evidence="2">Unnamed protein product</fullName>
    </submittedName>
</protein>
<evidence type="ECO:0000313" key="2">
    <source>
        <dbReference type="EMBL" id="GMF23412.1"/>
    </source>
</evidence>
<dbReference type="EMBL" id="BSXW01000475">
    <property type="protein sequence ID" value="GMF23412.1"/>
    <property type="molecule type" value="Genomic_DNA"/>
</dbReference>